<reference evidence="1 2" key="1">
    <citation type="journal article" date="2024" name="G3 (Bethesda)">
        <title>Genome assembly of Hibiscus sabdariffa L. provides insights into metabolisms of medicinal natural products.</title>
        <authorList>
            <person name="Kim T."/>
        </authorList>
    </citation>
    <scope>NUCLEOTIDE SEQUENCE [LARGE SCALE GENOMIC DNA]</scope>
    <source>
        <strain evidence="1">TK-2024</strain>
        <tissue evidence="1">Old leaves</tissue>
    </source>
</reference>
<dbReference type="Proteomes" id="UP001396334">
    <property type="component" value="Unassembled WGS sequence"/>
</dbReference>
<proteinExistence type="predicted"/>
<comment type="caution">
    <text evidence="1">The sequence shown here is derived from an EMBL/GenBank/DDBJ whole genome shotgun (WGS) entry which is preliminary data.</text>
</comment>
<gene>
    <name evidence="1" type="ORF">V6N11_051720</name>
</gene>
<sequence>MGKVVDFGSKIEGVWFWKIELRRPLFGWGLQLWENFLSCLNQVASRSSAKDGLKWKSNVAAHVLAKLGIARSKEFVWVANRNQWEEGLSRVT</sequence>
<keyword evidence="2" id="KW-1185">Reference proteome</keyword>
<protein>
    <submittedName>
        <fullName evidence="1">Uncharacterized protein</fullName>
    </submittedName>
</protein>
<organism evidence="1 2">
    <name type="scientific">Hibiscus sabdariffa</name>
    <name type="common">roselle</name>
    <dbReference type="NCBI Taxonomy" id="183260"/>
    <lineage>
        <taxon>Eukaryota</taxon>
        <taxon>Viridiplantae</taxon>
        <taxon>Streptophyta</taxon>
        <taxon>Embryophyta</taxon>
        <taxon>Tracheophyta</taxon>
        <taxon>Spermatophyta</taxon>
        <taxon>Magnoliopsida</taxon>
        <taxon>eudicotyledons</taxon>
        <taxon>Gunneridae</taxon>
        <taxon>Pentapetalae</taxon>
        <taxon>rosids</taxon>
        <taxon>malvids</taxon>
        <taxon>Malvales</taxon>
        <taxon>Malvaceae</taxon>
        <taxon>Malvoideae</taxon>
        <taxon>Hibiscus</taxon>
    </lineage>
</organism>
<evidence type="ECO:0000313" key="2">
    <source>
        <dbReference type="Proteomes" id="UP001396334"/>
    </source>
</evidence>
<evidence type="ECO:0000313" key="1">
    <source>
        <dbReference type="EMBL" id="KAK9045815.1"/>
    </source>
</evidence>
<dbReference type="EMBL" id="JBBPBN010000001">
    <property type="protein sequence ID" value="KAK9045815.1"/>
    <property type="molecule type" value="Genomic_DNA"/>
</dbReference>
<accession>A0ABR2U856</accession>
<name>A0ABR2U856_9ROSI</name>